<dbReference type="GO" id="GO:0007165">
    <property type="term" value="P:signal transduction"/>
    <property type="evidence" value="ECO:0007669"/>
    <property type="project" value="TreeGrafter"/>
</dbReference>
<name>A0A9D1JHJ6_9FIRM</name>
<dbReference type="Gene3D" id="3.90.226.10">
    <property type="entry name" value="2-enoyl-CoA Hydratase, Chain A, domain 1"/>
    <property type="match status" value="1"/>
</dbReference>
<dbReference type="SMART" id="SM00228">
    <property type="entry name" value="PDZ"/>
    <property type="match status" value="1"/>
</dbReference>
<feature type="domain" description="PDZ" evidence="1">
    <location>
        <begin position="81"/>
        <end position="164"/>
    </location>
</feature>
<dbReference type="EMBL" id="DVIR01000030">
    <property type="protein sequence ID" value="HIS24343.1"/>
    <property type="molecule type" value="Genomic_DNA"/>
</dbReference>
<dbReference type="PANTHER" id="PTHR32060:SF30">
    <property type="entry name" value="CARBOXY-TERMINAL PROCESSING PROTEASE CTPA"/>
    <property type="match status" value="1"/>
</dbReference>
<sequence>MAIAAAITFIISTSYSMSLYDDLVADVQQRAEMYTKLEQIDTYVRAYYDGSINEDELIESLANAYISVLGNAEAKYYDESEYTLYKEHLSGTHLGIGIYAEEVGGYPCITDVIANSPAANAGINIGESIVAINGTSVLELGYDNAYAMLRAESGTPLTLTLRRDGVDRTVSLSTVQMTVASVRAETYGDPDTYGIFGYIQVYEFSEKTYQQFMAAYSMLRSSNVSGIIIDLRNNAGMIFEPVFNLLNVLLPEDAIPYVETELTGQITQADAADGGQAPQVPMAVLVNSRTSGPAELFAASLKDNLGASVVGSSSAGKAQLPEIFDLYDSTAISLPVATVSGPTTAFADTGIKPDYEVVMAADTAQDLKTLDADTDLCIKKALEVLYQLAPRADQQ</sequence>
<dbReference type="InterPro" id="IPR029045">
    <property type="entry name" value="ClpP/crotonase-like_dom_sf"/>
</dbReference>
<comment type="caution">
    <text evidence="2">The sequence shown here is derived from an EMBL/GenBank/DDBJ whole genome shotgun (WGS) entry which is preliminary data.</text>
</comment>
<dbReference type="InterPro" id="IPR041489">
    <property type="entry name" value="PDZ_6"/>
</dbReference>
<evidence type="ECO:0000259" key="1">
    <source>
        <dbReference type="PROSITE" id="PS50106"/>
    </source>
</evidence>
<dbReference type="AlphaFoldDB" id="A0A9D1JHJ6"/>
<evidence type="ECO:0000313" key="2">
    <source>
        <dbReference type="EMBL" id="HIS24343.1"/>
    </source>
</evidence>
<dbReference type="PANTHER" id="PTHR32060">
    <property type="entry name" value="TAIL-SPECIFIC PROTEASE"/>
    <property type="match status" value="1"/>
</dbReference>
<dbReference type="Gene3D" id="2.30.42.10">
    <property type="match status" value="1"/>
</dbReference>
<dbReference type="GO" id="GO:0004175">
    <property type="term" value="F:endopeptidase activity"/>
    <property type="evidence" value="ECO:0007669"/>
    <property type="project" value="TreeGrafter"/>
</dbReference>
<dbReference type="GO" id="GO:0030288">
    <property type="term" value="C:outer membrane-bounded periplasmic space"/>
    <property type="evidence" value="ECO:0007669"/>
    <property type="project" value="TreeGrafter"/>
</dbReference>
<dbReference type="InterPro" id="IPR001478">
    <property type="entry name" value="PDZ"/>
</dbReference>
<dbReference type="InterPro" id="IPR036034">
    <property type="entry name" value="PDZ_sf"/>
</dbReference>
<dbReference type="InterPro" id="IPR005151">
    <property type="entry name" value="Tail-specific_protease"/>
</dbReference>
<dbReference type="Proteomes" id="UP000823982">
    <property type="component" value="Unassembled WGS sequence"/>
</dbReference>
<dbReference type="PROSITE" id="PS50106">
    <property type="entry name" value="PDZ"/>
    <property type="match status" value="1"/>
</dbReference>
<accession>A0A9D1JHJ6</accession>
<dbReference type="SUPFAM" id="SSF50156">
    <property type="entry name" value="PDZ domain-like"/>
    <property type="match status" value="1"/>
</dbReference>
<dbReference type="Gene3D" id="3.30.750.44">
    <property type="match status" value="1"/>
</dbReference>
<dbReference type="GO" id="GO:0006508">
    <property type="term" value="P:proteolysis"/>
    <property type="evidence" value="ECO:0007669"/>
    <property type="project" value="InterPro"/>
</dbReference>
<protein>
    <submittedName>
        <fullName evidence="2">PDZ domain-containing protein</fullName>
    </submittedName>
</protein>
<dbReference type="Pfam" id="PF03572">
    <property type="entry name" value="Peptidase_S41"/>
    <property type="match status" value="1"/>
</dbReference>
<dbReference type="GO" id="GO:0008236">
    <property type="term" value="F:serine-type peptidase activity"/>
    <property type="evidence" value="ECO:0007669"/>
    <property type="project" value="InterPro"/>
</dbReference>
<reference evidence="2" key="1">
    <citation type="submission" date="2020-10" db="EMBL/GenBank/DDBJ databases">
        <authorList>
            <person name="Gilroy R."/>
        </authorList>
    </citation>
    <scope>NUCLEOTIDE SEQUENCE</scope>
    <source>
        <strain evidence="2">CHK157-1446</strain>
    </source>
</reference>
<reference evidence="2" key="2">
    <citation type="journal article" date="2021" name="PeerJ">
        <title>Extensive microbial diversity within the chicken gut microbiome revealed by metagenomics and culture.</title>
        <authorList>
            <person name="Gilroy R."/>
            <person name="Ravi A."/>
            <person name="Getino M."/>
            <person name="Pursley I."/>
            <person name="Horton D.L."/>
            <person name="Alikhan N.F."/>
            <person name="Baker D."/>
            <person name="Gharbi K."/>
            <person name="Hall N."/>
            <person name="Watson M."/>
            <person name="Adriaenssens E.M."/>
            <person name="Foster-Nyarko E."/>
            <person name="Jarju S."/>
            <person name="Secka A."/>
            <person name="Antonio M."/>
            <person name="Oren A."/>
            <person name="Chaudhuri R.R."/>
            <person name="La Ragione R."/>
            <person name="Hildebrand F."/>
            <person name="Pallen M.J."/>
        </authorList>
    </citation>
    <scope>NUCLEOTIDE SEQUENCE</scope>
    <source>
        <strain evidence="2">CHK157-1446</strain>
    </source>
</reference>
<evidence type="ECO:0000313" key="3">
    <source>
        <dbReference type="Proteomes" id="UP000823982"/>
    </source>
</evidence>
<organism evidence="2 3">
    <name type="scientific">Candidatus Faeciplasma gallinarum</name>
    <dbReference type="NCBI Taxonomy" id="2840799"/>
    <lineage>
        <taxon>Bacteria</taxon>
        <taxon>Bacillati</taxon>
        <taxon>Bacillota</taxon>
        <taxon>Clostridia</taxon>
        <taxon>Eubacteriales</taxon>
        <taxon>Oscillospiraceae</taxon>
        <taxon>Oscillospiraceae incertae sedis</taxon>
        <taxon>Candidatus Faeciplasma</taxon>
    </lineage>
</organism>
<dbReference type="SUPFAM" id="SSF52096">
    <property type="entry name" value="ClpP/crotonase"/>
    <property type="match status" value="1"/>
</dbReference>
<dbReference type="Pfam" id="PF17820">
    <property type="entry name" value="PDZ_6"/>
    <property type="match status" value="1"/>
</dbReference>
<dbReference type="SMART" id="SM00245">
    <property type="entry name" value="TSPc"/>
    <property type="match status" value="1"/>
</dbReference>
<proteinExistence type="predicted"/>
<gene>
    <name evidence="2" type="ORF">IAD01_02945</name>
</gene>